<dbReference type="EMBL" id="OBDZ01000009">
    <property type="protein sequence ID" value="SNY25069.1"/>
    <property type="molecule type" value="Genomic_DNA"/>
</dbReference>
<evidence type="ECO:0000313" key="3">
    <source>
        <dbReference type="Proteomes" id="UP000219573"/>
    </source>
</evidence>
<feature type="transmembrane region" description="Helical" evidence="1">
    <location>
        <begin position="90"/>
        <end position="110"/>
    </location>
</feature>
<sequence>MPELNFRNGYFYGVCLICVVLFIFAIVSLGDTIVDIIYPHQYIEPDVYLEKELRYEKDFPELSKEEIKEMIKEKNEERKAQEEYNRKRRIVLSLTKSILLLLLVIPIYLFHWNRIEGNSQN</sequence>
<dbReference type="OrthoDB" id="9950663at2"/>
<protein>
    <submittedName>
        <fullName evidence="2">Uncharacterized protein</fullName>
    </submittedName>
</protein>
<evidence type="ECO:0000313" key="2">
    <source>
        <dbReference type="EMBL" id="SNY25069.1"/>
    </source>
</evidence>
<name>A0A285GNC3_9FIRM</name>
<organism evidence="2 3">
    <name type="scientific">Orenia metallireducens</name>
    <dbReference type="NCBI Taxonomy" id="1413210"/>
    <lineage>
        <taxon>Bacteria</taxon>
        <taxon>Bacillati</taxon>
        <taxon>Bacillota</taxon>
        <taxon>Clostridia</taxon>
        <taxon>Halanaerobiales</taxon>
        <taxon>Halobacteroidaceae</taxon>
        <taxon>Orenia</taxon>
    </lineage>
</organism>
<dbReference type="AlphaFoldDB" id="A0A285GNC3"/>
<reference evidence="3" key="1">
    <citation type="submission" date="2017-09" db="EMBL/GenBank/DDBJ databases">
        <authorList>
            <person name="Varghese N."/>
            <person name="Submissions S."/>
        </authorList>
    </citation>
    <scope>NUCLEOTIDE SEQUENCE [LARGE SCALE GENOMIC DNA]</scope>
    <source>
        <strain evidence="3">MSL47</strain>
    </source>
</reference>
<dbReference type="STRING" id="1413210.U472_08795"/>
<proteinExistence type="predicted"/>
<dbReference type="Proteomes" id="UP000219573">
    <property type="component" value="Unassembled WGS sequence"/>
</dbReference>
<dbReference type="RefSeq" id="WP_097017476.1">
    <property type="nucleotide sequence ID" value="NZ_OBDZ01000009.1"/>
</dbReference>
<keyword evidence="1" id="KW-1133">Transmembrane helix</keyword>
<feature type="transmembrane region" description="Helical" evidence="1">
    <location>
        <begin position="9"/>
        <end position="29"/>
    </location>
</feature>
<evidence type="ECO:0000256" key="1">
    <source>
        <dbReference type="SAM" id="Phobius"/>
    </source>
</evidence>
<keyword evidence="1" id="KW-0472">Membrane</keyword>
<gene>
    <name evidence="2" type="ORF">SAMN06265827_10925</name>
</gene>
<keyword evidence="1" id="KW-0812">Transmembrane</keyword>
<accession>A0A285GNC3</accession>
<keyword evidence="3" id="KW-1185">Reference proteome</keyword>